<feature type="domain" description="DRBM" evidence="5">
    <location>
        <begin position="100"/>
        <end position="163"/>
    </location>
</feature>
<keyword evidence="7" id="KW-1185">Reference proteome</keyword>
<evidence type="ECO:0000256" key="1">
    <source>
        <dbReference type="ARBA" id="ARBA00022737"/>
    </source>
</evidence>
<feature type="transmembrane region" description="Helical" evidence="4">
    <location>
        <begin position="12"/>
        <end position="37"/>
    </location>
</feature>
<keyword evidence="2" id="KW-0694">RNA-binding</keyword>
<keyword evidence="4" id="KW-0812">Transmembrane</keyword>
<evidence type="ECO:0000256" key="2">
    <source>
        <dbReference type="ARBA" id="ARBA00022884"/>
    </source>
</evidence>
<gene>
    <name evidence="6" type="ORF">LITE_LOCUS9696</name>
</gene>
<proteinExistence type="predicted"/>
<dbReference type="SUPFAM" id="SSF54768">
    <property type="entry name" value="dsRNA-binding domain-like"/>
    <property type="match status" value="1"/>
</dbReference>
<dbReference type="SMART" id="SM00358">
    <property type="entry name" value="DSRM"/>
    <property type="match status" value="1"/>
</dbReference>
<keyword evidence="4" id="KW-0472">Membrane</keyword>
<evidence type="ECO:0000313" key="6">
    <source>
        <dbReference type="EMBL" id="CAI0397865.1"/>
    </source>
</evidence>
<feature type="transmembrane region" description="Helical" evidence="4">
    <location>
        <begin position="58"/>
        <end position="84"/>
    </location>
</feature>
<organism evidence="6 7">
    <name type="scientific">Linum tenue</name>
    <dbReference type="NCBI Taxonomy" id="586396"/>
    <lineage>
        <taxon>Eukaryota</taxon>
        <taxon>Viridiplantae</taxon>
        <taxon>Streptophyta</taxon>
        <taxon>Embryophyta</taxon>
        <taxon>Tracheophyta</taxon>
        <taxon>Spermatophyta</taxon>
        <taxon>Magnoliopsida</taxon>
        <taxon>eudicotyledons</taxon>
        <taxon>Gunneridae</taxon>
        <taxon>Pentapetalae</taxon>
        <taxon>rosids</taxon>
        <taxon>fabids</taxon>
        <taxon>Malpighiales</taxon>
        <taxon>Linaceae</taxon>
        <taxon>Linum</taxon>
    </lineage>
</organism>
<accession>A0AAV0INB3</accession>
<dbReference type="GO" id="GO:0003723">
    <property type="term" value="F:RNA binding"/>
    <property type="evidence" value="ECO:0007669"/>
    <property type="project" value="UniProtKB-KW"/>
</dbReference>
<dbReference type="InterPro" id="IPR014720">
    <property type="entry name" value="dsRBD_dom"/>
</dbReference>
<dbReference type="Pfam" id="PF00035">
    <property type="entry name" value="dsrm"/>
    <property type="match status" value="1"/>
</dbReference>
<comment type="caution">
    <text evidence="6">The sequence shown here is derived from an EMBL/GenBank/DDBJ whole genome shotgun (WGS) entry which is preliminary data.</text>
</comment>
<sequence>MNNTEVELPQRLLLPPTAAMAAAFFGGEVGSLFFFLLRRRQLLPRRSVQRQRRRRREIQQAVADLAAVVAVAFLVAVASLVAVLRFSGEEEGEGKEEEMYKNQLQELAQRSCFNLPSYTCIREGPDHAPRFKATVNFNGREEEEDCRRQCGRSEESRTGQSLGWTEESEYLNGKQDDQKETQTRPFSSFAMVDTS</sequence>
<name>A0AAV0INB3_9ROSI</name>
<evidence type="ECO:0000259" key="5">
    <source>
        <dbReference type="SMART" id="SM00358"/>
    </source>
</evidence>
<keyword evidence="1" id="KW-0677">Repeat</keyword>
<dbReference type="EMBL" id="CAMGYJ010000004">
    <property type="protein sequence ID" value="CAI0397865.1"/>
    <property type="molecule type" value="Genomic_DNA"/>
</dbReference>
<evidence type="ECO:0000256" key="4">
    <source>
        <dbReference type="SAM" id="Phobius"/>
    </source>
</evidence>
<evidence type="ECO:0000313" key="7">
    <source>
        <dbReference type="Proteomes" id="UP001154282"/>
    </source>
</evidence>
<dbReference type="Proteomes" id="UP001154282">
    <property type="component" value="Unassembled WGS sequence"/>
</dbReference>
<dbReference type="Gene3D" id="3.30.160.20">
    <property type="match status" value="1"/>
</dbReference>
<feature type="compositionally biased region" description="Basic and acidic residues" evidence="3">
    <location>
        <begin position="148"/>
        <end position="157"/>
    </location>
</feature>
<keyword evidence="4" id="KW-1133">Transmembrane helix</keyword>
<evidence type="ECO:0000256" key="3">
    <source>
        <dbReference type="SAM" id="MobiDB-lite"/>
    </source>
</evidence>
<protein>
    <recommendedName>
        <fullName evidence="5">DRBM domain-containing protein</fullName>
    </recommendedName>
</protein>
<dbReference type="PANTHER" id="PTHR46031:SF26">
    <property type="entry name" value="DOUBLE-STRANDED RNA-BINDING PROTEIN 2"/>
    <property type="match status" value="1"/>
</dbReference>
<dbReference type="AlphaFoldDB" id="A0AAV0INB3"/>
<feature type="region of interest" description="Disordered" evidence="3">
    <location>
        <begin position="148"/>
        <end position="195"/>
    </location>
</feature>
<reference evidence="6" key="1">
    <citation type="submission" date="2022-08" db="EMBL/GenBank/DDBJ databases">
        <authorList>
            <person name="Gutierrez-Valencia J."/>
        </authorList>
    </citation>
    <scope>NUCLEOTIDE SEQUENCE</scope>
</reference>
<dbReference type="PANTHER" id="PTHR46031">
    <property type="match status" value="1"/>
</dbReference>